<proteinExistence type="predicted"/>
<comment type="caution">
    <text evidence="2">The sequence shown here is derived from an EMBL/GenBank/DDBJ whole genome shotgun (WGS) entry which is preliminary data.</text>
</comment>
<gene>
    <name evidence="2" type="ORF">PEBR_16969</name>
</gene>
<feature type="region of interest" description="Disordered" evidence="1">
    <location>
        <begin position="1"/>
        <end position="20"/>
    </location>
</feature>
<evidence type="ECO:0000313" key="3">
    <source>
        <dbReference type="Proteomes" id="UP000190744"/>
    </source>
</evidence>
<protein>
    <submittedName>
        <fullName evidence="2">Uncharacterized protein</fullName>
    </submittedName>
</protein>
<reference evidence="3" key="1">
    <citation type="submission" date="2015-09" db="EMBL/GenBank/DDBJ databases">
        <authorList>
            <person name="Fill T.P."/>
            <person name="Baretta J.F."/>
            <person name="de Almeida L.G."/>
            <person name="Rocha M."/>
            <person name="de Souza D.H."/>
            <person name="Malavazi I."/>
            <person name="Cerdeira L.T."/>
            <person name="Hong H."/>
            <person name="Samborskyy M."/>
            <person name="de Vasconcelos A.T."/>
            <person name="Leadlay P."/>
            <person name="Rodrigues-Filho E."/>
        </authorList>
    </citation>
    <scope>NUCLEOTIDE SEQUENCE [LARGE SCALE GENOMIC DNA]</scope>
    <source>
        <strain evidence="3">LaBioMMi 136</strain>
    </source>
</reference>
<accession>A0A1S9RV25</accession>
<evidence type="ECO:0000256" key="1">
    <source>
        <dbReference type="SAM" id="MobiDB-lite"/>
    </source>
</evidence>
<dbReference type="EMBL" id="LJBN01000113">
    <property type="protein sequence ID" value="OOQ89236.1"/>
    <property type="molecule type" value="Genomic_DNA"/>
</dbReference>
<dbReference type="Proteomes" id="UP000190744">
    <property type="component" value="Unassembled WGS sequence"/>
</dbReference>
<evidence type="ECO:0000313" key="2">
    <source>
        <dbReference type="EMBL" id="OOQ89236.1"/>
    </source>
</evidence>
<sequence>MSDIRGHSERPSRLNQSSLADNDHGLIIKEKVPKAKEAQISSTSPTATEILELCNMGMILSNDEEPDVLGNPEANPALVDEKPDVLGSLKNPALIATDTRLSSSVYRELVDKYCFYGSVVSRLSGVEPWIHLFNSSSEDILAIISFEPGKALTGWGLSGSPTNGGVNVTTTVSSIAYYIAAPLTDIGLQLYQQHAEHQELPSNTKAQVQVSFRNKYVYVDVYRSMDAQRPFMGRRVPLGGVLKFEGGLKLRVFDRKGREISPPQPPKV</sequence>
<feature type="compositionally biased region" description="Basic and acidic residues" evidence="1">
    <location>
        <begin position="1"/>
        <end position="12"/>
    </location>
</feature>
<organism evidence="2 3">
    <name type="scientific">Penicillium brasilianum</name>
    <dbReference type="NCBI Taxonomy" id="104259"/>
    <lineage>
        <taxon>Eukaryota</taxon>
        <taxon>Fungi</taxon>
        <taxon>Dikarya</taxon>
        <taxon>Ascomycota</taxon>
        <taxon>Pezizomycotina</taxon>
        <taxon>Eurotiomycetes</taxon>
        <taxon>Eurotiomycetidae</taxon>
        <taxon>Eurotiales</taxon>
        <taxon>Aspergillaceae</taxon>
        <taxon>Penicillium</taxon>
    </lineage>
</organism>
<name>A0A1S9RV25_PENBI</name>
<dbReference type="AlphaFoldDB" id="A0A1S9RV25"/>